<dbReference type="InterPro" id="IPR007110">
    <property type="entry name" value="Ig-like_dom"/>
</dbReference>
<organism evidence="2 3">
    <name type="scientific">Porites evermanni</name>
    <dbReference type="NCBI Taxonomy" id="104178"/>
    <lineage>
        <taxon>Eukaryota</taxon>
        <taxon>Metazoa</taxon>
        <taxon>Cnidaria</taxon>
        <taxon>Anthozoa</taxon>
        <taxon>Hexacorallia</taxon>
        <taxon>Scleractinia</taxon>
        <taxon>Fungiina</taxon>
        <taxon>Poritidae</taxon>
        <taxon>Porites</taxon>
    </lineage>
</organism>
<dbReference type="Proteomes" id="UP001159427">
    <property type="component" value="Unassembled WGS sequence"/>
</dbReference>
<evidence type="ECO:0000259" key="1">
    <source>
        <dbReference type="PROSITE" id="PS50835"/>
    </source>
</evidence>
<protein>
    <recommendedName>
        <fullName evidence="1">Ig-like domain-containing protein</fullName>
    </recommendedName>
</protein>
<reference evidence="2 3" key="1">
    <citation type="submission" date="2022-05" db="EMBL/GenBank/DDBJ databases">
        <authorList>
            <consortium name="Genoscope - CEA"/>
            <person name="William W."/>
        </authorList>
    </citation>
    <scope>NUCLEOTIDE SEQUENCE [LARGE SCALE GENOMIC DNA]</scope>
</reference>
<dbReference type="SUPFAM" id="SSF48726">
    <property type="entry name" value="Immunoglobulin"/>
    <property type="match status" value="1"/>
</dbReference>
<dbReference type="PROSITE" id="PS50835">
    <property type="entry name" value="IG_LIKE"/>
    <property type="match status" value="1"/>
</dbReference>
<sequence length="113" mass="12653">MIIIIISLPPELTTYPINQTKIEGEKVTFTCDATGNPEHIFLWSKDGAAVNTTLRIGFSSDIKQLFITNVNREQTAENTSVELLTILETISPILLHLTHIIVLNSSNIQKIRH</sequence>
<dbReference type="Gene3D" id="2.60.40.10">
    <property type="entry name" value="Immunoglobulins"/>
    <property type="match status" value="1"/>
</dbReference>
<accession>A0ABN8MR54</accession>
<feature type="domain" description="Ig-like" evidence="1">
    <location>
        <begin position="10"/>
        <end position="76"/>
    </location>
</feature>
<evidence type="ECO:0000313" key="3">
    <source>
        <dbReference type="Proteomes" id="UP001159427"/>
    </source>
</evidence>
<dbReference type="InterPro" id="IPR036179">
    <property type="entry name" value="Ig-like_dom_sf"/>
</dbReference>
<dbReference type="Pfam" id="PF13927">
    <property type="entry name" value="Ig_3"/>
    <property type="match status" value="1"/>
</dbReference>
<keyword evidence="3" id="KW-1185">Reference proteome</keyword>
<comment type="caution">
    <text evidence="2">The sequence shown here is derived from an EMBL/GenBank/DDBJ whole genome shotgun (WGS) entry which is preliminary data.</text>
</comment>
<proteinExistence type="predicted"/>
<name>A0ABN8MR54_9CNID</name>
<dbReference type="EMBL" id="CALNXI010000692">
    <property type="protein sequence ID" value="CAH3034069.1"/>
    <property type="molecule type" value="Genomic_DNA"/>
</dbReference>
<dbReference type="InterPro" id="IPR013783">
    <property type="entry name" value="Ig-like_fold"/>
</dbReference>
<gene>
    <name evidence="2" type="ORF">PEVE_00039336</name>
</gene>
<evidence type="ECO:0000313" key="2">
    <source>
        <dbReference type="EMBL" id="CAH3034069.1"/>
    </source>
</evidence>